<protein>
    <submittedName>
        <fullName evidence="7">LysE family translocator</fullName>
    </submittedName>
</protein>
<dbReference type="EMBL" id="QMAU01000036">
    <property type="protein sequence ID" value="RXI55967.1"/>
    <property type="molecule type" value="Genomic_DNA"/>
</dbReference>
<feature type="transmembrane region" description="Helical" evidence="6">
    <location>
        <begin position="84"/>
        <end position="105"/>
    </location>
</feature>
<evidence type="ECO:0000256" key="2">
    <source>
        <dbReference type="ARBA" id="ARBA00022475"/>
    </source>
</evidence>
<organism evidence="7 8">
    <name type="scientific">Clostridium tetani</name>
    <dbReference type="NCBI Taxonomy" id="1513"/>
    <lineage>
        <taxon>Bacteria</taxon>
        <taxon>Bacillati</taxon>
        <taxon>Bacillota</taxon>
        <taxon>Clostridia</taxon>
        <taxon>Eubacteriales</taxon>
        <taxon>Clostridiaceae</taxon>
        <taxon>Clostridium</taxon>
    </lineage>
</organism>
<feature type="transmembrane region" description="Helical" evidence="6">
    <location>
        <begin position="12"/>
        <end position="32"/>
    </location>
</feature>
<feature type="transmembrane region" description="Helical" evidence="6">
    <location>
        <begin position="52"/>
        <end position="78"/>
    </location>
</feature>
<feature type="transmembrane region" description="Helical" evidence="6">
    <location>
        <begin position="196"/>
        <end position="218"/>
    </location>
</feature>
<feature type="transmembrane region" description="Helical" evidence="6">
    <location>
        <begin position="126"/>
        <end position="148"/>
    </location>
</feature>
<dbReference type="Pfam" id="PF01810">
    <property type="entry name" value="LysE"/>
    <property type="match status" value="1"/>
</dbReference>
<evidence type="ECO:0000256" key="1">
    <source>
        <dbReference type="ARBA" id="ARBA00004651"/>
    </source>
</evidence>
<reference evidence="7 8" key="1">
    <citation type="submission" date="2018-06" db="EMBL/GenBank/DDBJ databases">
        <title>Genome conservation of Clostridium tetani.</title>
        <authorList>
            <person name="Bruggemann H."/>
            <person name="Popoff M.R."/>
        </authorList>
    </citation>
    <scope>NUCLEOTIDE SEQUENCE [LARGE SCALE GENOMIC DNA]</scope>
    <source>
        <strain evidence="7 8">63.05</strain>
    </source>
</reference>
<evidence type="ECO:0000313" key="8">
    <source>
        <dbReference type="Proteomes" id="UP000290273"/>
    </source>
</evidence>
<evidence type="ECO:0000313" key="7">
    <source>
        <dbReference type="EMBL" id="RXI55967.1"/>
    </source>
</evidence>
<keyword evidence="5 6" id="KW-0472">Membrane</keyword>
<sequence length="224" mass="24553">MCIYNLIKRRNIIMFGIINYGVFIISVLALNLTPGADTMYILGNSMSRGKKVGVMSALGINTGCIIHTILAALGLSAILAKSAYAFNIIKYLGASYLIYLGIRSLTSKSSMLMKKDNDKKDSLKKIYFQGIITNVLNPKVALFFLAFLPQFINPNNTYGAIPFLLLGFTFVIMGTMWSMILAIFSSYITGNLSKKFGLANSLNKITGGIFIFLGLNLLRAKLGN</sequence>
<accession>A0ABY0ESF0</accession>
<dbReference type="PANTHER" id="PTHR30086:SF20">
    <property type="entry name" value="ARGININE EXPORTER PROTEIN ARGO-RELATED"/>
    <property type="match status" value="1"/>
</dbReference>
<evidence type="ECO:0000256" key="5">
    <source>
        <dbReference type="ARBA" id="ARBA00023136"/>
    </source>
</evidence>
<feature type="transmembrane region" description="Helical" evidence="6">
    <location>
        <begin position="160"/>
        <end position="184"/>
    </location>
</feature>
<name>A0ABY0ESF0_CLOTA</name>
<keyword evidence="2" id="KW-1003">Cell membrane</keyword>
<evidence type="ECO:0000256" key="4">
    <source>
        <dbReference type="ARBA" id="ARBA00022989"/>
    </source>
</evidence>
<comment type="subcellular location">
    <subcellularLocation>
        <location evidence="1">Cell membrane</location>
        <topology evidence="1">Multi-pass membrane protein</topology>
    </subcellularLocation>
</comment>
<dbReference type="PANTHER" id="PTHR30086">
    <property type="entry name" value="ARGININE EXPORTER PROTEIN ARGO"/>
    <property type="match status" value="1"/>
</dbReference>
<evidence type="ECO:0000256" key="6">
    <source>
        <dbReference type="SAM" id="Phobius"/>
    </source>
</evidence>
<dbReference type="Proteomes" id="UP000290273">
    <property type="component" value="Unassembled WGS sequence"/>
</dbReference>
<comment type="caution">
    <text evidence="7">The sequence shown here is derived from an EMBL/GenBank/DDBJ whole genome shotgun (WGS) entry which is preliminary data.</text>
</comment>
<keyword evidence="4 6" id="KW-1133">Transmembrane helix</keyword>
<evidence type="ECO:0000256" key="3">
    <source>
        <dbReference type="ARBA" id="ARBA00022692"/>
    </source>
</evidence>
<dbReference type="PIRSF" id="PIRSF006324">
    <property type="entry name" value="LeuE"/>
    <property type="match status" value="1"/>
</dbReference>
<proteinExistence type="predicted"/>
<keyword evidence="3 6" id="KW-0812">Transmembrane</keyword>
<dbReference type="InterPro" id="IPR001123">
    <property type="entry name" value="LeuE-type"/>
</dbReference>
<gene>
    <name evidence="7" type="ORF">DP131_07940</name>
</gene>